<name>A0A1L9NCT8_ASPTC</name>
<feature type="transmembrane region" description="Helical" evidence="1">
    <location>
        <begin position="142"/>
        <end position="163"/>
    </location>
</feature>
<sequence length="177" mass="20874">MAQAAGPQGHFNTSWSDFTTPLNRNTSLLKRVFEPNTTITKRALANSPRRSTRDELGAVLLMIFIMFCYASAWYGMKLPLHRVLRRPEEISHSTREDWFRDALLVSTVALVCSFASWLLGLYLRHHAMQSWWYGQILMVLRILETAIDVLLAVVWIFVLYAVWRLRYRLRNWRCRRL</sequence>
<evidence type="ECO:0000313" key="2">
    <source>
        <dbReference type="EMBL" id="OJI87106.1"/>
    </source>
</evidence>
<evidence type="ECO:0000256" key="1">
    <source>
        <dbReference type="SAM" id="Phobius"/>
    </source>
</evidence>
<evidence type="ECO:0000313" key="3">
    <source>
        <dbReference type="Proteomes" id="UP000184304"/>
    </source>
</evidence>
<keyword evidence="1" id="KW-1133">Transmembrane helix</keyword>
<dbReference type="EMBL" id="KV878187">
    <property type="protein sequence ID" value="OJI87106.1"/>
    <property type="molecule type" value="Genomic_DNA"/>
</dbReference>
<dbReference type="Proteomes" id="UP000184304">
    <property type="component" value="Unassembled WGS sequence"/>
</dbReference>
<keyword evidence="3" id="KW-1185">Reference proteome</keyword>
<protein>
    <submittedName>
        <fullName evidence="2">Uncharacterized protein</fullName>
    </submittedName>
</protein>
<reference evidence="3" key="1">
    <citation type="journal article" date="2017" name="Genome Biol.">
        <title>Comparative genomics reveals high biological diversity and specific adaptations in the industrially and medically important fungal genus Aspergillus.</title>
        <authorList>
            <person name="de Vries R.P."/>
            <person name="Riley R."/>
            <person name="Wiebenga A."/>
            <person name="Aguilar-Osorio G."/>
            <person name="Amillis S."/>
            <person name="Uchima C.A."/>
            <person name="Anderluh G."/>
            <person name="Asadollahi M."/>
            <person name="Askin M."/>
            <person name="Barry K."/>
            <person name="Battaglia E."/>
            <person name="Bayram O."/>
            <person name="Benocci T."/>
            <person name="Braus-Stromeyer S.A."/>
            <person name="Caldana C."/>
            <person name="Canovas D."/>
            <person name="Cerqueira G.C."/>
            <person name="Chen F."/>
            <person name="Chen W."/>
            <person name="Choi C."/>
            <person name="Clum A."/>
            <person name="Dos Santos R.A."/>
            <person name="Damasio A.R."/>
            <person name="Diallinas G."/>
            <person name="Emri T."/>
            <person name="Fekete E."/>
            <person name="Flipphi M."/>
            <person name="Freyberg S."/>
            <person name="Gallo A."/>
            <person name="Gournas C."/>
            <person name="Habgood R."/>
            <person name="Hainaut M."/>
            <person name="Harispe M.L."/>
            <person name="Henrissat B."/>
            <person name="Hilden K.S."/>
            <person name="Hope R."/>
            <person name="Hossain A."/>
            <person name="Karabika E."/>
            <person name="Karaffa L."/>
            <person name="Karanyi Z."/>
            <person name="Krasevec N."/>
            <person name="Kuo A."/>
            <person name="Kusch H."/>
            <person name="LaButti K."/>
            <person name="Lagendijk E.L."/>
            <person name="Lapidus A."/>
            <person name="Levasseur A."/>
            <person name="Lindquist E."/>
            <person name="Lipzen A."/>
            <person name="Logrieco A.F."/>
            <person name="MacCabe A."/>
            <person name="Maekelae M.R."/>
            <person name="Malavazi I."/>
            <person name="Melin P."/>
            <person name="Meyer V."/>
            <person name="Mielnichuk N."/>
            <person name="Miskei M."/>
            <person name="Molnar A.P."/>
            <person name="Mule G."/>
            <person name="Ngan C.Y."/>
            <person name="Orejas M."/>
            <person name="Orosz E."/>
            <person name="Ouedraogo J.P."/>
            <person name="Overkamp K.M."/>
            <person name="Park H.-S."/>
            <person name="Perrone G."/>
            <person name="Piumi F."/>
            <person name="Punt P.J."/>
            <person name="Ram A.F."/>
            <person name="Ramon A."/>
            <person name="Rauscher S."/>
            <person name="Record E."/>
            <person name="Riano-Pachon D.M."/>
            <person name="Robert V."/>
            <person name="Roehrig J."/>
            <person name="Ruller R."/>
            <person name="Salamov A."/>
            <person name="Salih N.S."/>
            <person name="Samson R.A."/>
            <person name="Sandor E."/>
            <person name="Sanguinetti M."/>
            <person name="Schuetze T."/>
            <person name="Sepcic K."/>
            <person name="Shelest E."/>
            <person name="Sherlock G."/>
            <person name="Sophianopoulou V."/>
            <person name="Squina F.M."/>
            <person name="Sun H."/>
            <person name="Susca A."/>
            <person name="Todd R.B."/>
            <person name="Tsang A."/>
            <person name="Unkles S.E."/>
            <person name="van de Wiele N."/>
            <person name="van Rossen-Uffink D."/>
            <person name="Oliveira J.V."/>
            <person name="Vesth T.C."/>
            <person name="Visser J."/>
            <person name="Yu J.-H."/>
            <person name="Zhou M."/>
            <person name="Andersen M.R."/>
            <person name="Archer D.B."/>
            <person name="Baker S.E."/>
            <person name="Benoit I."/>
            <person name="Brakhage A.A."/>
            <person name="Braus G.H."/>
            <person name="Fischer R."/>
            <person name="Frisvad J.C."/>
            <person name="Goldman G.H."/>
            <person name="Houbraken J."/>
            <person name="Oakley B."/>
            <person name="Pocsi I."/>
            <person name="Scazzocchio C."/>
            <person name="Seiboth B."/>
            <person name="vanKuyk P.A."/>
            <person name="Wortman J."/>
            <person name="Dyer P.S."/>
            <person name="Grigoriev I.V."/>
        </authorList>
    </citation>
    <scope>NUCLEOTIDE SEQUENCE [LARGE SCALE GENOMIC DNA]</scope>
    <source>
        <strain evidence="3">CBS 134.48</strain>
    </source>
</reference>
<dbReference type="VEuPathDB" id="FungiDB:ASPTUDRAFT_517764"/>
<accession>A0A1L9NCT8</accession>
<dbReference type="AlphaFoldDB" id="A0A1L9NCT8"/>
<feature type="transmembrane region" description="Helical" evidence="1">
    <location>
        <begin position="102"/>
        <end position="122"/>
    </location>
</feature>
<gene>
    <name evidence="2" type="ORF">ASPTUDRAFT_517764</name>
</gene>
<organism evidence="2 3">
    <name type="scientific">Aspergillus tubingensis (strain CBS 134.48)</name>
    <dbReference type="NCBI Taxonomy" id="767770"/>
    <lineage>
        <taxon>Eukaryota</taxon>
        <taxon>Fungi</taxon>
        <taxon>Dikarya</taxon>
        <taxon>Ascomycota</taxon>
        <taxon>Pezizomycotina</taxon>
        <taxon>Eurotiomycetes</taxon>
        <taxon>Eurotiomycetidae</taxon>
        <taxon>Eurotiales</taxon>
        <taxon>Aspergillaceae</taxon>
        <taxon>Aspergillus</taxon>
        <taxon>Aspergillus subgen. Circumdati</taxon>
    </lineage>
</organism>
<dbReference type="OrthoDB" id="10313563at2759"/>
<feature type="transmembrane region" description="Helical" evidence="1">
    <location>
        <begin position="56"/>
        <end position="76"/>
    </location>
</feature>
<proteinExistence type="predicted"/>
<keyword evidence="1" id="KW-0472">Membrane</keyword>
<keyword evidence="1" id="KW-0812">Transmembrane</keyword>